<sequence length="211" mass="23978">MPEKIGRTKVRVFSSGPEVAHVMPVAFIQESGPYISQKIRTSEWKLSSIRSVTSNKLRHSRPYSSNTRFPNGKLVFHPERTRFLSIYPNEAYSLCTVIFLAEDRAKVPDIPPLKSAQAREILSRFCLTLVLGMTMGIQPNKGKERVGLEDREVGISRRWNCRISLFFIQNPGTAQLGGQMETSIDLGTEIYKDPNQVAEWTATRRKFDSEN</sequence>
<name>A0AAE2BVF7_9LAMI</name>
<evidence type="ECO:0000313" key="2">
    <source>
        <dbReference type="Proteomes" id="UP001289374"/>
    </source>
</evidence>
<organism evidence="1 2">
    <name type="scientific">Sesamum angolense</name>
    <dbReference type="NCBI Taxonomy" id="2727404"/>
    <lineage>
        <taxon>Eukaryota</taxon>
        <taxon>Viridiplantae</taxon>
        <taxon>Streptophyta</taxon>
        <taxon>Embryophyta</taxon>
        <taxon>Tracheophyta</taxon>
        <taxon>Spermatophyta</taxon>
        <taxon>Magnoliopsida</taxon>
        <taxon>eudicotyledons</taxon>
        <taxon>Gunneridae</taxon>
        <taxon>Pentapetalae</taxon>
        <taxon>asterids</taxon>
        <taxon>lamiids</taxon>
        <taxon>Lamiales</taxon>
        <taxon>Pedaliaceae</taxon>
        <taxon>Sesamum</taxon>
    </lineage>
</organism>
<comment type="caution">
    <text evidence="1">The sequence shown here is derived from an EMBL/GenBank/DDBJ whole genome shotgun (WGS) entry which is preliminary data.</text>
</comment>
<dbReference type="AlphaFoldDB" id="A0AAE2BVF7"/>
<dbReference type="Proteomes" id="UP001289374">
    <property type="component" value="Unassembled WGS sequence"/>
</dbReference>
<evidence type="ECO:0000313" key="1">
    <source>
        <dbReference type="EMBL" id="KAK4399276.1"/>
    </source>
</evidence>
<protein>
    <submittedName>
        <fullName evidence="1">Uncharacterized protein</fullName>
    </submittedName>
</protein>
<accession>A0AAE2BVF7</accession>
<keyword evidence="2" id="KW-1185">Reference proteome</keyword>
<proteinExistence type="predicted"/>
<dbReference type="EMBL" id="JACGWL010000007">
    <property type="protein sequence ID" value="KAK4399276.1"/>
    <property type="molecule type" value="Genomic_DNA"/>
</dbReference>
<reference evidence="1" key="2">
    <citation type="journal article" date="2024" name="Plant">
        <title>Genomic evolution and insights into agronomic trait innovations of Sesamum species.</title>
        <authorList>
            <person name="Miao H."/>
            <person name="Wang L."/>
            <person name="Qu L."/>
            <person name="Liu H."/>
            <person name="Sun Y."/>
            <person name="Le M."/>
            <person name="Wang Q."/>
            <person name="Wei S."/>
            <person name="Zheng Y."/>
            <person name="Lin W."/>
            <person name="Duan Y."/>
            <person name="Cao H."/>
            <person name="Xiong S."/>
            <person name="Wang X."/>
            <person name="Wei L."/>
            <person name="Li C."/>
            <person name="Ma Q."/>
            <person name="Ju M."/>
            <person name="Zhao R."/>
            <person name="Li G."/>
            <person name="Mu C."/>
            <person name="Tian Q."/>
            <person name="Mei H."/>
            <person name="Zhang T."/>
            <person name="Gao T."/>
            <person name="Zhang H."/>
        </authorList>
    </citation>
    <scope>NUCLEOTIDE SEQUENCE</scope>
    <source>
        <strain evidence="1">K16</strain>
    </source>
</reference>
<reference evidence="1" key="1">
    <citation type="submission" date="2020-06" db="EMBL/GenBank/DDBJ databases">
        <authorList>
            <person name="Li T."/>
            <person name="Hu X."/>
            <person name="Zhang T."/>
            <person name="Song X."/>
            <person name="Zhang H."/>
            <person name="Dai N."/>
            <person name="Sheng W."/>
            <person name="Hou X."/>
            <person name="Wei L."/>
        </authorList>
    </citation>
    <scope>NUCLEOTIDE SEQUENCE</scope>
    <source>
        <strain evidence="1">K16</strain>
        <tissue evidence="1">Leaf</tissue>
    </source>
</reference>
<gene>
    <name evidence="1" type="ORF">Sango_1403100</name>
</gene>